<keyword evidence="2" id="KW-1185">Reference proteome</keyword>
<protein>
    <submittedName>
        <fullName evidence="1">Sulfur carrier protein ThiS</fullName>
    </submittedName>
</protein>
<dbReference type="Proteomes" id="UP000196573">
    <property type="component" value="Unassembled WGS sequence"/>
</dbReference>
<proteinExistence type="predicted"/>
<dbReference type="InterPro" id="IPR003749">
    <property type="entry name" value="ThiS/MoaD-like"/>
</dbReference>
<dbReference type="InterPro" id="IPR012675">
    <property type="entry name" value="Beta-grasp_dom_sf"/>
</dbReference>
<dbReference type="InterPro" id="IPR010035">
    <property type="entry name" value="Thi_S"/>
</dbReference>
<evidence type="ECO:0000313" key="1">
    <source>
        <dbReference type="EMBL" id="SMA38099.1"/>
    </source>
</evidence>
<gene>
    <name evidence="1" type="primary">thiS</name>
    <name evidence="1" type="ORF">EHSB41UT_00828</name>
</gene>
<dbReference type="PANTHER" id="PTHR34472:SF1">
    <property type="entry name" value="SULFUR CARRIER PROTEIN THIS"/>
    <property type="match status" value="1"/>
</dbReference>
<organism evidence="1 2">
    <name type="scientific">Parendozoicomonas haliclonae</name>
    <dbReference type="NCBI Taxonomy" id="1960125"/>
    <lineage>
        <taxon>Bacteria</taxon>
        <taxon>Pseudomonadati</taxon>
        <taxon>Pseudomonadota</taxon>
        <taxon>Gammaproteobacteria</taxon>
        <taxon>Oceanospirillales</taxon>
        <taxon>Endozoicomonadaceae</taxon>
        <taxon>Parendozoicomonas</taxon>
    </lineage>
</organism>
<accession>A0A1X7AGF1</accession>
<name>A0A1X7AGF1_9GAMM</name>
<reference evidence="1 2" key="1">
    <citation type="submission" date="2017-03" db="EMBL/GenBank/DDBJ databases">
        <authorList>
            <person name="Afonso C.L."/>
            <person name="Miller P.J."/>
            <person name="Scott M.A."/>
            <person name="Spackman E."/>
            <person name="Goraichik I."/>
            <person name="Dimitrov K.M."/>
            <person name="Suarez D.L."/>
            <person name="Swayne D.E."/>
        </authorList>
    </citation>
    <scope>NUCLEOTIDE SEQUENCE [LARGE SCALE GENOMIC DNA]</scope>
    <source>
        <strain evidence="1">SB41UT1</strain>
    </source>
</reference>
<sequence length="66" mass="7138">MHISVNNKPYELPAELSLAELLAHMEIPAKGTAIARNQQVVPQSQWPQSQLCEGDAIMIIRATAGG</sequence>
<dbReference type="CDD" id="cd00565">
    <property type="entry name" value="Ubl_ThiS"/>
    <property type="match status" value="1"/>
</dbReference>
<evidence type="ECO:0000313" key="2">
    <source>
        <dbReference type="Proteomes" id="UP000196573"/>
    </source>
</evidence>
<dbReference type="InterPro" id="IPR016155">
    <property type="entry name" value="Mopterin_synth/thiamin_S_b"/>
</dbReference>
<dbReference type="EMBL" id="FWPT01000002">
    <property type="protein sequence ID" value="SMA38099.1"/>
    <property type="molecule type" value="Genomic_DNA"/>
</dbReference>
<dbReference type="Pfam" id="PF02597">
    <property type="entry name" value="ThiS"/>
    <property type="match status" value="1"/>
</dbReference>
<dbReference type="AlphaFoldDB" id="A0A1X7AGF1"/>
<dbReference type="RefSeq" id="WP_087107202.1">
    <property type="nucleotide sequence ID" value="NZ_CBCSCN010000001.1"/>
</dbReference>
<dbReference type="NCBIfam" id="TIGR01683">
    <property type="entry name" value="thiS"/>
    <property type="match status" value="1"/>
</dbReference>
<dbReference type="SUPFAM" id="SSF54285">
    <property type="entry name" value="MoaD/ThiS"/>
    <property type="match status" value="1"/>
</dbReference>
<dbReference type="PANTHER" id="PTHR34472">
    <property type="entry name" value="SULFUR CARRIER PROTEIN THIS"/>
    <property type="match status" value="1"/>
</dbReference>
<dbReference type="Gene3D" id="3.10.20.30">
    <property type="match status" value="1"/>
</dbReference>